<dbReference type="InterPro" id="IPR002818">
    <property type="entry name" value="DJ-1/PfpI"/>
</dbReference>
<sequence>MDPCVVPGTVDIGRALDDLVLRAAISELSAGADVVTSVCTGAFLLAEAGLLEGRAWTTHWEDVDALVTELGAEGATRSDRDHTDLRADLWLKAR</sequence>
<dbReference type="InterPro" id="IPR029062">
    <property type="entry name" value="Class_I_gatase-like"/>
</dbReference>
<dbReference type="AlphaFoldDB" id="A0A6J4HW35"/>
<evidence type="ECO:0000259" key="1">
    <source>
        <dbReference type="Pfam" id="PF01965"/>
    </source>
</evidence>
<gene>
    <name evidence="2" type="ORF">AVDCRST_MAG50-1314</name>
</gene>
<dbReference type="EMBL" id="CADCTF010000069">
    <property type="protein sequence ID" value="CAA9235611.1"/>
    <property type="molecule type" value="Genomic_DNA"/>
</dbReference>
<dbReference type="Gene3D" id="3.40.50.880">
    <property type="match status" value="1"/>
</dbReference>
<organism evidence="2">
    <name type="scientific">uncultured Acidimicrobiales bacterium</name>
    <dbReference type="NCBI Taxonomy" id="310071"/>
    <lineage>
        <taxon>Bacteria</taxon>
        <taxon>Bacillati</taxon>
        <taxon>Actinomycetota</taxon>
        <taxon>Acidimicrobiia</taxon>
        <taxon>Acidimicrobiales</taxon>
        <taxon>environmental samples</taxon>
    </lineage>
</organism>
<name>A0A6J4HW35_9ACTN</name>
<proteinExistence type="predicted"/>
<dbReference type="Pfam" id="PF01965">
    <property type="entry name" value="DJ-1_PfpI"/>
    <property type="match status" value="1"/>
</dbReference>
<accession>A0A6J4HW35</accession>
<dbReference type="SUPFAM" id="SSF52317">
    <property type="entry name" value="Class I glutamine amidotransferase-like"/>
    <property type="match status" value="1"/>
</dbReference>
<dbReference type="InterPro" id="IPR052158">
    <property type="entry name" value="INH-QAR"/>
</dbReference>
<reference evidence="2" key="1">
    <citation type="submission" date="2020-02" db="EMBL/GenBank/DDBJ databases">
        <authorList>
            <person name="Meier V. D."/>
        </authorList>
    </citation>
    <scope>NUCLEOTIDE SEQUENCE</scope>
    <source>
        <strain evidence="2">AVDCRST_MAG50</strain>
    </source>
</reference>
<evidence type="ECO:0000313" key="2">
    <source>
        <dbReference type="EMBL" id="CAA9235611.1"/>
    </source>
</evidence>
<feature type="domain" description="DJ-1/PfpI" evidence="1">
    <location>
        <begin position="4"/>
        <end position="66"/>
    </location>
</feature>
<dbReference type="PANTHER" id="PTHR43130:SF3">
    <property type="entry name" value="HTH-TYPE TRANSCRIPTIONAL REGULATOR RV1931C"/>
    <property type="match status" value="1"/>
</dbReference>
<protein>
    <submittedName>
        <fullName evidence="2">ThiJ/PfpI family protein</fullName>
    </submittedName>
</protein>
<dbReference type="PANTHER" id="PTHR43130">
    <property type="entry name" value="ARAC-FAMILY TRANSCRIPTIONAL REGULATOR"/>
    <property type="match status" value="1"/>
</dbReference>